<dbReference type="EMBL" id="KL225684">
    <property type="protein sequence ID" value="KFM01531.1"/>
    <property type="molecule type" value="Genomic_DNA"/>
</dbReference>
<accession>A0A087QJX7</accession>
<reference evidence="1 2" key="1">
    <citation type="submission" date="2014-04" db="EMBL/GenBank/DDBJ databases">
        <title>Genome evolution of avian class.</title>
        <authorList>
            <person name="Zhang G."/>
            <person name="Li C."/>
        </authorList>
    </citation>
    <scope>NUCLEOTIDE SEQUENCE [LARGE SCALE GENOMIC DNA]</scope>
    <source>
        <strain evidence="1">BGI_AS27</strain>
    </source>
</reference>
<evidence type="ECO:0000313" key="1">
    <source>
        <dbReference type="EMBL" id="KFM01531.1"/>
    </source>
</evidence>
<gene>
    <name evidence="1" type="ORF">AS27_06609</name>
</gene>
<name>A0A087QJX7_APTFO</name>
<organism evidence="1 2">
    <name type="scientific">Aptenodytes forsteri</name>
    <name type="common">Emperor penguin</name>
    <dbReference type="NCBI Taxonomy" id="9233"/>
    <lineage>
        <taxon>Eukaryota</taxon>
        <taxon>Metazoa</taxon>
        <taxon>Chordata</taxon>
        <taxon>Craniata</taxon>
        <taxon>Vertebrata</taxon>
        <taxon>Euteleostomi</taxon>
        <taxon>Archelosauria</taxon>
        <taxon>Archosauria</taxon>
        <taxon>Dinosauria</taxon>
        <taxon>Saurischia</taxon>
        <taxon>Theropoda</taxon>
        <taxon>Coelurosauria</taxon>
        <taxon>Aves</taxon>
        <taxon>Neognathae</taxon>
        <taxon>Neoaves</taxon>
        <taxon>Aequornithes</taxon>
        <taxon>Sphenisciformes</taxon>
        <taxon>Spheniscidae</taxon>
        <taxon>Aptenodytes</taxon>
    </lineage>
</organism>
<evidence type="ECO:0000313" key="2">
    <source>
        <dbReference type="Proteomes" id="UP000053286"/>
    </source>
</evidence>
<sequence length="91" mass="10503">MKSKYQLYHPHAARIKIDSRLQGVVTLPCCLVQRLCKITISVSCGTFCLLKNPISAMYIGQKPLTLVLCRMLQSQVFLCDLRKRRCSRLRF</sequence>
<dbReference type="AlphaFoldDB" id="A0A087QJX7"/>
<keyword evidence="2" id="KW-1185">Reference proteome</keyword>
<protein>
    <submittedName>
        <fullName evidence="1">Uncharacterized protein</fullName>
    </submittedName>
</protein>
<proteinExistence type="predicted"/>
<dbReference type="Proteomes" id="UP000053286">
    <property type="component" value="Unassembled WGS sequence"/>
</dbReference>